<protein>
    <submittedName>
        <fullName evidence="1">Uncharacterized protein</fullName>
    </submittedName>
</protein>
<reference evidence="1" key="1">
    <citation type="journal article" date="2022" name="Int. J. Mol. Sci.">
        <title>Draft Genome of Tanacetum Coccineum: Genomic Comparison of Closely Related Tanacetum-Family Plants.</title>
        <authorList>
            <person name="Yamashiro T."/>
            <person name="Shiraishi A."/>
            <person name="Nakayama K."/>
            <person name="Satake H."/>
        </authorList>
    </citation>
    <scope>NUCLEOTIDE SEQUENCE</scope>
</reference>
<proteinExistence type="predicted"/>
<name>A0ABQ5E0J0_9ASTR</name>
<dbReference type="Proteomes" id="UP001151760">
    <property type="component" value="Unassembled WGS sequence"/>
</dbReference>
<keyword evidence="2" id="KW-1185">Reference proteome</keyword>
<accession>A0ABQ5E0J0</accession>
<organism evidence="1 2">
    <name type="scientific">Tanacetum coccineum</name>
    <dbReference type="NCBI Taxonomy" id="301880"/>
    <lineage>
        <taxon>Eukaryota</taxon>
        <taxon>Viridiplantae</taxon>
        <taxon>Streptophyta</taxon>
        <taxon>Embryophyta</taxon>
        <taxon>Tracheophyta</taxon>
        <taxon>Spermatophyta</taxon>
        <taxon>Magnoliopsida</taxon>
        <taxon>eudicotyledons</taxon>
        <taxon>Gunneridae</taxon>
        <taxon>Pentapetalae</taxon>
        <taxon>asterids</taxon>
        <taxon>campanulids</taxon>
        <taxon>Asterales</taxon>
        <taxon>Asteraceae</taxon>
        <taxon>Asteroideae</taxon>
        <taxon>Anthemideae</taxon>
        <taxon>Anthemidinae</taxon>
        <taxon>Tanacetum</taxon>
    </lineage>
</organism>
<reference evidence="1" key="2">
    <citation type="submission" date="2022-01" db="EMBL/GenBank/DDBJ databases">
        <authorList>
            <person name="Yamashiro T."/>
            <person name="Shiraishi A."/>
            <person name="Satake H."/>
            <person name="Nakayama K."/>
        </authorList>
    </citation>
    <scope>NUCLEOTIDE SEQUENCE</scope>
</reference>
<sequence>MTAVTLEMIVFDRSDLDENTGISDEIGSSLIARKALVSSRRKSLSPKGVRVGEEVETIDSEVGVGFPLLEISKNPSTS</sequence>
<comment type="caution">
    <text evidence="1">The sequence shown here is derived from an EMBL/GenBank/DDBJ whole genome shotgun (WGS) entry which is preliminary data.</text>
</comment>
<evidence type="ECO:0000313" key="2">
    <source>
        <dbReference type="Proteomes" id="UP001151760"/>
    </source>
</evidence>
<gene>
    <name evidence="1" type="ORF">Tco_0952663</name>
</gene>
<dbReference type="EMBL" id="BQNB010015772">
    <property type="protein sequence ID" value="GJT43948.1"/>
    <property type="molecule type" value="Genomic_DNA"/>
</dbReference>
<evidence type="ECO:0000313" key="1">
    <source>
        <dbReference type="EMBL" id="GJT43948.1"/>
    </source>
</evidence>